<proteinExistence type="predicted"/>
<organism evidence="2">
    <name type="scientific">Solanum lycopersicum</name>
    <name type="common">Tomato</name>
    <name type="synonym">Lycopersicon esculentum</name>
    <dbReference type="NCBI Taxonomy" id="4081"/>
    <lineage>
        <taxon>Eukaryota</taxon>
        <taxon>Viridiplantae</taxon>
        <taxon>Streptophyta</taxon>
        <taxon>Embryophyta</taxon>
        <taxon>Tracheophyta</taxon>
        <taxon>Spermatophyta</taxon>
        <taxon>Magnoliopsida</taxon>
        <taxon>eudicotyledons</taxon>
        <taxon>Gunneridae</taxon>
        <taxon>Pentapetalae</taxon>
        <taxon>asterids</taxon>
        <taxon>lamiids</taxon>
        <taxon>Solanales</taxon>
        <taxon>Solanaceae</taxon>
        <taxon>Solanoideae</taxon>
        <taxon>Solaneae</taxon>
        <taxon>Solanum</taxon>
        <taxon>Solanum subgen. Lycopersicon</taxon>
    </lineage>
</organism>
<sequence length="137" mass="15127">MMKHKGNYGQLHDAHIFSFREMKTKDNGNGADELLVKEMKTKDNGNSINRLPKKELQDLCRKHGSSPNYLIRTSGGGTGEGHHLGGGVSRGERHKGETVVATEVAVTPEVDMVAAFVRAFEEAEGAIIPWREKEREA</sequence>
<dbReference type="InParanoid" id="A0A3Q7GIE4"/>
<protein>
    <submittedName>
        <fullName evidence="2">Uncharacterized protein</fullName>
    </submittedName>
</protein>
<evidence type="ECO:0000313" key="2">
    <source>
        <dbReference type="EnsemblPlants" id="Solyc05g050735.1.1"/>
    </source>
</evidence>
<feature type="region of interest" description="Disordered" evidence="1">
    <location>
        <begin position="63"/>
        <end position="95"/>
    </location>
</feature>
<keyword evidence="3" id="KW-1185">Reference proteome</keyword>
<reference evidence="2" key="2">
    <citation type="submission" date="2019-01" db="UniProtKB">
        <authorList>
            <consortium name="EnsemblPlants"/>
        </authorList>
    </citation>
    <scope>IDENTIFICATION</scope>
    <source>
        <strain evidence="2">cv. Heinz 1706</strain>
    </source>
</reference>
<dbReference type="Gramene" id="Solyc05g050735.1.1">
    <property type="protein sequence ID" value="Solyc05g050735.1.1"/>
    <property type="gene ID" value="Solyc05g050735.1"/>
</dbReference>
<dbReference type="AlphaFoldDB" id="A0A3Q7GIE4"/>
<evidence type="ECO:0000313" key="3">
    <source>
        <dbReference type="Proteomes" id="UP000004994"/>
    </source>
</evidence>
<accession>A0A3Q7GIE4</accession>
<dbReference type="Proteomes" id="UP000004994">
    <property type="component" value="Chromosome 5"/>
</dbReference>
<feature type="compositionally biased region" description="Gly residues" evidence="1">
    <location>
        <begin position="74"/>
        <end position="89"/>
    </location>
</feature>
<reference evidence="2" key="1">
    <citation type="journal article" date="2012" name="Nature">
        <title>The tomato genome sequence provides insights into fleshy fruit evolution.</title>
        <authorList>
            <consortium name="Tomato Genome Consortium"/>
        </authorList>
    </citation>
    <scope>NUCLEOTIDE SEQUENCE [LARGE SCALE GENOMIC DNA]</scope>
    <source>
        <strain evidence="2">cv. Heinz 1706</strain>
    </source>
</reference>
<name>A0A3Q7GIE4_SOLLC</name>
<dbReference type="PaxDb" id="4081-Solyc05g050740.2.1"/>
<evidence type="ECO:0000256" key="1">
    <source>
        <dbReference type="SAM" id="MobiDB-lite"/>
    </source>
</evidence>
<dbReference type="EnsemblPlants" id="Solyc05g050735.1.1">
    <property type="protein sequence ID" value="Solyc05g050735.1.1"/>
    <property type="gene ID" value="Solyc05g050735.1"/>
</dbReference>